<evidence type="ECO:0000256" key="1">
    <source>
        <dbReference type="ARBA" id="ARBA00004651"/>
    </source>
</evidence>
<organism evidence="9 10">
    <name type="scientific">Corynebacterium variabile</name>
    <dbReference type="NCBI Taxonomy" id="1727"/>
    <lineage>
        <taxon>Bacteria</taxon>
        <taxon>Bacillati</taxon>
        <taxon>Actinomycetota</taxon>
        <taxon>Actinomycetes</taxon>
        <taxon>Mycobacteriales</taxon>
        <taxon>Corynebacteriaceae</taxon>
        <taxon>Corynebacterium</taxon>
    </lineage>
</organism>
<gene>
    <name evidence="9" type="ORF">DCL06_11360</name>
</gene>
<dbReference type="InterPro" id="IPR018584">
    <property type="entry name" value="GT87"/>
</dbReference>
<feature type="transmembrane region" description="Helical" evidence="8">
    <location>
        <begin position="388"/>
        <end position="411"/>
    </location>
</feature>
<evidence type="ECO:0008006" key="11">
    <source>
        <dbReference type="Google" id="ProtNLM"/>
    </source>
</evidence>
<proteinExistence type="inferred from homology"/>
<evidence type="ECO:0000313" key="10">
    <source>
        <dbReference type="Proteomes" id="UP000260925"/>
    </source>
</evidence>
<evidence type="ECO:0000256" key="5">
    <source>
        <dbReference type="ARBA" id="ARBA00022989"/>
    </source>
</evidence>
<keyword evidence="4 8" id="KW-0812">Transmembrane</keyword>
<keyword evidence="3" id="KW-0808">Transferase</keyword>
<comment type="subcellular location">
    <subcellularLocation>
        <location evidence="1">Cell membrane</location>
        <topology evidence="1">Multi-pass membrane protein</topology>
    </subcellularLocation>
</comment>
<sequence length="479" mass="51623">MNRTCECSPPPVRSHRIHCSALVIVGDMSLTETPDGVPQPVAPTSPPSARRPRAALWVILLVLALIVLKRDTNPFIFGEPGLNLFRLSPDFMVYYTAGEHLSNGQGVYDGGLWGPLPFTYPPFSAAVFRVLPLFPPQDAAILWAMVCAGCLVAVTIGVLVQRGWRPDAGTAALGVLAAWGAMSLAPVRESFFYGQINLVLMLLVSLDFLRRRDRLSGIGVGLAAGLKLTPAIFIGVMLVQRRFRDAAVATGTFLATVVIGLVMVPDATKFWTSALFDDSRIGALDNPGAQSLKSTAVRWIGHEGTGATLLWLVLAVVILAAATVAVIAATRRGNDALVMALGGITACLISPFSWHHHWVWLVPLALCLIDLAVRATEKTAARAGVGGWWVPQVGVLIGAAAVTLVMLPYVSTTFYFNLTYWVMMGKGAWGATWYTWQGALVVLIAGAVSLWLLRGDSRDGQPMWPRRKPSPREKLPVAE</sequence>
<feature type="transmembrane region" description="Helical" evidence="8">
    <location>
        <begin position="54"/>
        <end position="70"/>
    </location>
</feature>
<dbReference type="EMBL" id="DMDD01000270">
    <property type="protein sequence ID" value="HAF73312.1"/>
    <property type="molecule type" value="Genomic_DNA"/>
</dbReference>
<comment type="similarity">
    <text evidence="7">Belongs to the glycosyltransferase 87 family.</text>
</comment>
<reference evidence="9 10" key="1">
    <citation type="journal article" date="2018" name="Nat. Biotechnol.">
        <title>A standardized bacterial taxonomy based on genome phylogeny substantially revises the tree of life.</title>
        <authorList>
            <person name="Parks D.H."/>
            <person name="Chuvochina M."/>
            <person name="Waite D.W."/>
            <person name="Rinke C."/>
            <person name="Skarshewski A."/>
            <person name="Chaumeil P.A."/>
            <person name="Hugenholtz P."/>
        </authorList>
    </citation>
    <scope>NUCLEOTIDE SEQUENCE [LARGE SCALE GENOMIC DNA]</scope>
    <source>
        <strain evidence="9">UBA9851</strain>
    </source>
</reference>
<keyword evidence="6 8" id="KW-0472">Membrane</keyword>
<name>A0A3B9QWJ0_9CORY</name>
<accession>A0A3B9QWJ0</accession>
<dbReference type="AlphaFoldDB" id="A0A3B9QWJ0"/>
<feature type="transmembrane region" description="Helical" evidence="8">
    <location>
        <begin position="246"/>
        <end position="264"/>
    </location>
</feature>
<evidence type="ECO:0000256" key="4">
    <source>
        <dbReference type="ARBA" id="ARBA00022692"/>
    </source>
</evidence>
<evidence type="ECO:0000256" key="8">
    <source>
        <dbReference type="SAM" id="Phobius"/>
    </source>
</evidence>
<dbReference type="GO" id="GO:0016758">
    <property type="term" value="F:hexosyltransferase activity"/>
    <property type="evidence" value="ECO:0007669"/>
    <property type="project" value="InterPro"/>
</dbReference>
<feature type="transmembrane region" description="Helical" evidence="8">
    <location>
        <begin position="167"/>
        <end position="185"/>
    </location>
</feature>
<comment type="caution">
    <text evidence="9">The sequence shown here is derived from an EMBL/GenBank/DDBJ whole genome shotgun (WGS) entry which is preliminary data.</text>
</comment>
<dbReference type="GO" id="GO:0005886">
    <property type="term" value="C:plasma membrane"/>
    <property type="evidence" value="ECO:0007669"/>
    <property type="project" value="UniProtKB-SubCell"/>
</dbReference>
<evidence type="ECO:0000313" key="9">
    <source>
        <dbReference type="EMBL" id="HAF73312.1"/>
    </source>
</evidence>
<keyword evidence="5 8" id="KW-1133">Transmembrane helix</keyword>
<evidence type="ECO:0000256" key="6">
    <source>
        <dbReference type="ARBA" id="ARBA00023136"/>
    </source>
</evidence>
<evidence type="ECO:0000256" key="3">
    <source>
        <dbReference type="ARBA" id="ARBA00022679"/>
    </source>
</evidence>
<feature type="transmembrane region" description="Helical" evidence="8">
    <location>
        <begin position="309"/>
        <end position="329"/>
    </location>
</feature>
<evidence type="ECO:0000256" key="2">
    <source>
        <dbReference type="ARBA" id="ARBA00022475"/>
    </source>
</evidence>
<feature type="transmembrane region" description="Helical" evidence="8">
    <location>
        <begin position="358"/>
        <end position="376"/>
    </location>
</feature>
<protein>
    <recommendedName>
        <fullName evidence="11">Alpha-1,2-mannosyltransferase</fullName>
    </recommendedName>
</protein>
<evidence type="ECO:0000256" key="7">
    <source>
        <dbReference type="ARBA" id="ARBA00024033"/>
    </source>
</evidence>
<feature type="transmembrane region" description="Helical" evidence="8">
    <location>
        <begin position="431"/>
        <end position="453"/>
    </location>
</feature>
<feature type="transmembrane region" description="Helical" evidence="8">
    <location>
        <begin position="140"/>
        <end position="160"/>
    </location>
</feature>
<dbReference type="Pfam" id="PF09594">
    <property type="entry name" value="GT87"/>
    <property type="match status" value="1"/>
</dbReference>
<dbReference type="Proteomes" id="UP000260925">
    <property type="component" value="Unassembled WGS sequence"/>
</dbReference>
<keyword evidence="2" id="KW-1003">Cell membrane</keyword>
<feature type="transmembrane region" description="Helical" evidence="8">
    <location>
        <begin position="336"/>
        <end position="352"/>
    </location>
</feature>